<evidence type="ECO:0000259" key="4">
    <source>
        <dbReference type="PROSITE" id="PS50949"/>
    </source>
</evidence>
<dbReference type="PATRIC" id="fig|1300222.3.peg.4965"/>
<keyword evidence="1" id="KW-0805">Transcription regulation</keyword>
<dbReference type="PRINTS" id="PR00035">
    <property type="entry name" value="HTHGNTR"/>
</dbReference>
<dbReference type="InterPro" id="IPR000524">
    <property type="entry name" value="Tscrpt_reg_HTH_GntR"/>
</dbReference>
<dbReference type="Pfam" id="PF00392">
    <property type="entry name" value="GntR"/>
    <property type="match status" value="1"/>
</dbReference>
<keyword evidence="6" id="KW-1185">Reference proteome</keyword>
<keyword evidence="2" id="KW-0238">DNA-binding</keyword>
<dbReference type="OrthoDB" id="9781630at2"/>
<dbReference type="InterPro" id="IPR008920">
    <property type="entry name" value="TF_FadR/GntR_C"/>
</dbReference>
<gene>
    <name evidence="5" type="ORF">I532_23659</name>
</gene>
<dbReference type="SMART" id="SM00345">
    <property type="entry name" value="HTH_GNTR"/>
    <property type="match status" value="1"/>
</dbReference>
<sequence length="224" mass="26080">MAKMIKRSETLQSQVYEYLREQILFGGLAPGQRLIEERICEETGVSRSPIREAIRRLEKDGLVIVQAQGGVTVYQPTPDDFTHLYECRLSLEPTAAMFAAERRTEAEVRELRDLLERMKELNYPSDSRRTHELNFTFHQRISEASKNPYLTKIMNELKVLISFYRNAILEVHPRRPETVISEHQAIVEAIARQDGEEAKARMTEHITRDFELCMEADRKQADDQ</sequence>
<name>M8DA72_9BACL</name>
<dbReference type="GeneID" id="89498231"/>
<comment type="caution">
    <text evidence="5">The sequence shown here is derived from an EMBL/GenBank/DDBJ whole genome shotgun (WGS) entry which is preliminary data.</text>
</comment>
<evidence type="ECO:0000256" key="3">
    <source>
        <dbReference type="ARBA" id="ARBA00023163"/>
    </source>
</evidence>
<dbReference type="Pfam" id="PF07729">
    <property type="entry name" value="FCD"/>
    <property type="match status" value="1"/>
</dbReference>
<keyword evidence="3" id="KW-0804">Transcription</keyword>
<dbReference type="EMBL" id="APBN01000019">
    <property type="protein sequence ID" value="EMT50202.1"/>
    <property type="molecule type" value="Genomic_DNA"/>
</dbReference>
<evidence type="ECO:0000256" key="1">
    <source>
        <dbReference type="ARBA" id="ARBA00023015"/>
    </source>
</evidence>
<organism evidence="5 6">
    <name type="scientific">Brevibacillus borstelensis AK1</name>
    <dbReference type="NCBI Taxonomy" id="1300222"/>
    <lineage>
        <taxon>Bacteria</taxon>
        <taxon>Bacillati</taxon>
        <taxon>Bacillota</taxon>
        <taxon>Bacilli</taxon>
        <taxon>Bacillales</taxon>
        <taxon>Paenibacillaceae</taxon>
        <taxon>Brevibacillus</taxon>
    </lineage>
</organism>
<dbReference type="PANTHER" id="PTHR43537">
    <property type="entry name" value="TRANSCRIPTIONAL REGULATOR, GNTR FAMILY"/>
    <property type="match status" value="1"/>
</dbReference>
<dbReference type="Gene3D" id="1.20.120.530">
    <property type="entry name" value="GntR ligand-binding domain-like"/>
    <property type="match status" value="1"/>
</dbReference>
<dbReference type="PROSITE" id="PS50949">
    <property type="entry name" value="HTH_GNTR"/>
    <property type="match status" value="1"/>
</dbReference>
<dbReference type="SUPFAM" id="SSF48008">
    <property type="entry name" value="GntR ligand-binding domain-like"/>
    <property type="match status" value="1"/>
</dbReference>
<feature type="domain" description="HTH gntR-type" evidence="4">
    <location>
        <begin position="9"/>
        <end position="76"/>
    </location>
</feature>
<dbReference type="Gene3D" id="1.10.10.10">
    <property type="entry name" value="Winged helix-like DNA-binding domain superfamily/Winged helix DNA-binding domain"/>
    <property type="match status" value="1"/>
</dbReference>
<proteinExistence type="predicted"/>
<accession>M8DA72</accession>
<dbReference type="InterPro" id="IPR036390">
    <property type="entry name" value="WH_DNA-bd_sf"/>
</dbReference>
<reference evidence="5 6" key="1">
    <citation type="submission" date="2013-03" db="EMBL/GenBank/DDBJ databases">
        <title>Assembly of a new bacterial strain Brevibacillus borstelensis AK1.</title>
        <authorList>
            <person name="Rajan I."/>
            <person name="PoliReddy D."/>
            <person name="Sugumar T."/>
            <person name="Rathinam K."/>
            <person name="Alqarawi S."/>
            <person name="Khalil A.B."/>
            <person name="Sivakumar N."/>
        </authorList>
    </citation>
    <scope>NUCLEOTIDE SEQUENCE [LARGE SCALE GENOMIC DNA]</scope>
    <source>
        <strain evidence="5 6">AK1</strain>
    </source>
</reference>
<dbReference type="SMART" id="SM00895">
    <property type="entry name" value="FCD"/>
    <property type="match status" value="1"/>
</dbReference>
<dbReference type="InterPro" id="IPR036388">
    <property type="entry name" value="WH-like_DNA-bd_sf"/>
</dbReference>
<dbReference type="GO" id="GO:0003700">
    <property type="term" value="F:DNA-binding transcription factor activity"/>
    <property type="evidence" value="ECO:0007669"/>
    <property type="project" value="InterPro"/>
</dbReference>
<dbReference type="PANTHER" id="PTHR43537:SF49">
    <property type="entry name" value="TRANSCRIPTIONAL REGULATORY PROTEIN"/>
    <property type="match status" value="1"/>
</dbReference>
<dbReference type="GO" id="GO:0003677">
    <property type="term" value="F:DNA binding"/>
    <property type="evidence" value="ECO:0007669"/>
    <property type="project" value="UniProtKB-KW"/>
</dbReference>
<dbReference type="CDD" id="cd07377">
    <property type="entry name" value="WHTH_GntR"/>
    <property type="match status" value="1"/>
</dbReference>
<dbReference type="AlphaFoldDB" id="M8DA72"/>
<dbReference type="InterPro" id="IPR011711">
    <property type="entry name" value="GntR_C"/>
</dbReference>
<evidence type="ECO:0000313" key="5">
    <source>
        <dbReference type="EMBL" id="EMT50202.1"/>
    </source>
</evidence>
<evidence type="ECO:0000256" key="2">
    <source>
        <dbReference type="ARBA" id="ARBA00023125"/>
    </source>
</evidence>
<dbReference type="SUPFAM" id="SSF46785">
    <property type="entry name" value="Winged helix' DNA-binding domain"/>
    <property type="match status" value="1"/>
</dbReference>
<dbReference type="STRING" id="1300222.I532_23659"/>
<dbReference type="Proteomes" id="UP000012081">
    <property type="component" value="Unassembled WGS sequence"/>
</dbReference>
<protein>
    <submittedName>
        <fullName evidence="5">Transcriptional regulator, GntR</fullName>
    </submittedName>
</protein>
<evidence type="ECO:0000313" key="6">
    <source>
        <dbReference type="Proteomes" id="UP000012081"/>
    </source>
</evidence>
<dbReference type="RefSeq" id="WP_003392368.1">
    <property type="nucleotide sequence ID" value="NZ_APBN01000019.1"/>
</dbReference>